<name>A0ABV7Y572_9ACTN</name>
<dbReference type="SUPFAM" id="SSF51569">
    <property type="entry name" value="Aldolase"/>
    <property type="match status" value="1"/>
</dbReference>
<protein>
    <submittedName>
        <fullName evidence="4">Dihydrodipicolinate synthase family protein</fullName>
    </submittedName>
</protein>
<dbReference type="Pfam" id="PF00701">
    <property type="entry name" value="DHDPS"/>
    <property type="match status" value="1"/>
</dbReference>
<accession>A0ABV7Y572</accession>
<evidence type="ECO:0000256" key="1">
    <source>
        <dbReference type="ARBA" id="ARBA00007592"/>
    </source>
</evidence>
<evidence type="ECO:0000313" key="4">
    <source>
        <dbReference type="EMBL" id="MFC3759919.1"/>
    </source>
</evidence>
<keyword evidence="2 3" id="KW-0456">Lyase</keyword>
<comment type="caution">
    <text evidence="4">The sequence shown here is derived from an EMBL/GenBank/DDBJ whole genome shotgun (WGS) entry which is preliminary data.</text>
</comment>
<evidence type="ECO:0000256" key="3">
    <source>
        <dbReference type="PIRNR" id="PIRNR001365"/>
    </source>
</evidence>
<dbReference type="Proteomes" id="UP001595699">
    <property type="component" value="Unassembled WGS sequence"/>
</dbReference>
<sequence>MTTTRNTEAVATARTVDATPLVRGVSPVLEVPFTANGDVDYDGFARVVSYAFSCGVTSVMFPGFASEFHKLSDAERWELSLILLDYTRDRDDIAAVVALQDHATKLAVAYAQQVVAAGADLLNLLPPYLLGPSSAAVQEHVRSVLSAVPDTPVVLQYAPNQTGTSLDAPTIGALAREHPNLRLVKVESTPPGALIAALGAQDPPLPSVVGYAGVQLPDAVRRGAVGVMPGCSFIEIYVEIWRRFSTGDSVGAHELHRRLLPYISYWMLHTELIIAAEKLISVRRGLFASAHCRAPAHALDAEEIRTVDRFLDEFADYLPRLDTF</sequence>
<dbReference type="PANTHER" id="PTHR12128">
    <property type="entry name" value="DIHYDRODIPICOLINATE SYNTHASE"/>
    <property type="match status" value="1"/>
</dbReference>
<comment type="similarity">
    <text evidence="1 3">Belongs to the DapA family.</text>
</comment>
<proteinExistence type="inferred from homology"/>
<dbReference type="CDD" id="cd00408">
    <property type="entry name" value="DHDPS-like"/>
    <property type="match status" value="1"/>
</dbReference>
<evidence type="ECO:0000313" key="5">
    <source>
        <dbReference type="Proteomes" id="UP001595699"/>
    </source>
</evidence>
<dbReference type="Gene3D" id="3.20.20.70">
    <property type="entry name" value="Aldolase class I"/>
    <property type="match status" value="1"/>
</dbReference>
<dbReference type="SMART" id="SM01130">
    <property type="entry name" value="DHDPS"/>
    <property type="match status" value="1"/>
</dbReference>
<dbReference type="PANTHER" id="PTHR12128:SF66">
    <property type="entry name" value="4-HYDROXY-2-OXOGLUTARATE ALDOLASE, MITOCHONDRIAL"/>
    <property type="match status" value="1"/>
</dbReference>
<dbReference type="EMBL" id="JBHRZH010000004">
    <property type="protein sequence ID" value="MFC3759919.1"/>
    <property type="molecule type" value="Genomic_DNA"/>
</dbReference>
<dbReference type="InterPro" id="IPR002220">
    <property type="entry name" value="DapA-like"/>
</dbReference>
<dbReference type="PIRSF" id="PIRSF001365">
    <property type="entry name" value="DHDPS"/>
    <property type="match status" value="1"/>
</dbReference>
<dbReference type="InterPro" id="IPR013785">
    <property type="entry name" value="Aldolase_TIM"/>
</dbReference>
<reference evidence="5" key="1">
    <citation type="journal article" date="2019" name="Int. J. Syst. Evol. Microbiol.">
        <title>The Global Catalogue of Microorganisms (GCM) 10K type strain sequencing project: providing services to taxonomists for standard genome sequencing and annotation.</title>
        <authorList>
            <consortium name="The Broad Institute Genomics Platform"/>
            <consortium name="The Broad Institute Genome Sequencing Center for Infectious Disease"/>
            <person name="Wu L."/>
            <person name="Ma J."/>
        </authorList>
    </citation>
    <scope>NUCLEOTIDE SEQUENCE [LARGE SCALE GENOMIC DNA]</scope>
    <source>
        <strain evidence="5">CGMCC 4.7241</strain>
    </source>
</reference>
<organism evidence="4 5">
    <name type="scientific">Tenggerimyces flavus</name>
    <dbReference type="NCBI Taxonomy" id="1708749"/>
    <lineage>
        <taxon>Bacteria</taxon>
        <taxon>Bacillati</taxon>
        <taxon>Actinomycetota</taxon>
        <taxon>Actinomycetes</taxon>
        <taxon>Propionibacteriales</taxon>
        <taxon>Nocardioidaceae</taxon>
        <taxon>Tenggerimyces</taxon>
    </lineage>
</organism>
<dbReference type="RefSeq" id="WP_307782549.1">
    <property type="nucleotide sequence ID" value="NZ_JAFBCM010000001.1"/>
</dbReference>
<gene>
    <name evidence="4" type="ORF">ACFOUW_03650</name>
</gene>
<keyword evidence="5" id="KW-1185">Reference proteome</keyword>
<evidence type="ECO:0000256" key="2">
    <source>
        <dbReference type="ARBA" id="ARBA00023239"/>
    </source>
</evidence>